<dbReference type="InterPro" id="IPR043129">
    <property type="entry name" value="ATPase_NBD"/>
</dbReference>
<comment type="caution">
    <text evidence="2">The sequence shown here is derived from an EMBL/GenBank/DDBJ whole genome shotgun (WGS) entry which is preliminary data.</text>
</comment>
<feature type="domain" description="ATPase BadF/BadG/BcrA/BcrD type" evidence="1">
    <location>
        <begin position="10"/>
        <end position="304"/>
    </location>
</feature>
<dbReference type="AlphaFoldDB" id="A0A919XTZ7"/>
<organism evidence="2 3">
    <name type="scientific">Paenibacillus antibioticophila</name>
    <dbReference type="NCBI Taxonomy" id="1274374"/>
    <lineage>
        <taxon>Bacteria</taxon>
        <taxon>Bacillati</taxon>
        <taxon>Bacillota</taxon>
        <taxon>Bacilli</taxon>
        <taxon>Bacillales</taxon>
        <taxon>Paenibacillaceae</taxon>
        <taxon>Paenibacillus</taxon>
    </lineage>
</organism>
<evidence type="ECO:0000313" key="2">
    <source>
        <dbReference type="EMBL" id="GIO36348.1"/>
    </source>
</evidence>
<dbReference type="Pfam" id="PF01869">
    <property type="entry name" value="BcrAD_BadFG"/>
    <property type="match status" value="1"/>
</dbReference>
<evidence type="ECO:0000313" key="3">
    <source>
        <dbReference type="Proteomes" id="UP000681162"/>
    </source>
</evidence>
<dbReference type="PANTHER" id="PTHR43190:SF3">
    <property type="entry name" value="N-ACETYL-D-GLUCOSAMINE KINASE"/>
    <property type="match status" value="1"/>
</dbReference>
<dbReference type="GO" id="GO:0016301">
    <property type="term" value="F:kinase activity"/>
    <property type="evidence" value="ECO:0007669"/>
    <property type="project" value="UniProtKB-KW"/>
</dbReference>
<dbReference type="InterPro" id="IPR002731">
    <property type="entry name" value="ATPase_BadF"/>
</dbReference>
<dbReference type="CDD" id="cd24007">
    <property type="entry name" value="ASKHA_NBD_eukNAGK-like"/>
    <property type="match status" value="1"/>
</dbReference>
<gene>
    <name evidence="2" type="ORF">J41TS12_12090</name>
</gene>
<dbReference type="EMBL" id="BORR01000003">
    <property type="protein sequence ID" value="GIO36348.1"/>
    <property type="molecule type" value="Genomic_DNA"/>
</dbReference>
<dbReference type="SUPFAM" id="SSF53067">
    <property type="entry name" value="Actin-like ATPase domain"/>
    <property type="match status" value="2"/>
</dbReference>
<dbReference type="Gene3D" id="3.30.420.40">
    <property type="match status" value="2"/>
</dbReference>
<dbReference type="Proteomes" id="UP000681162">
    <property type="component" value="Unassembled WGS sequence"/>
</dbReference>
<name>A0A919XTZ7_9BACL</name>
<keyword evidence="2" id="KW-0418">Kinase</keyword>
<dbReference type="InterPro" id="IPR052519">
    <property type="entry name" value="Euk-type_GlcNAc_Kinase"/>
</dbReference>
<accession>A0A919XTZ7</accession>
<protein>
    <submittedName>
        <fullName evidence="2">N-acetylglucosamine kinase</fullName>
    </submittedName>
</protein>
<keyword evidence="2" id="KW-0808">Transferase</keyword>
<dbReference type="PANTHER" id="PTHR43190">
    <property type="entry name" value="N-ACETYL-D-GLUCOSAMINE KINASE"/>
    <property type="match status" value="1"/>
</dbReference>
<reference evidence="2 3" key="1">
    <citation type="submission" date="2021-03" db="EMBL/GenBank/DDBJ databases">
        <title>Antimicrobial resistance genes in bacteria isolated from Japanese honey, and their potential for conferring macrolide and lincosamide resistance in the American foulbrood pathogen Paenibacillus larvae.</title>
        <authorList>
            <person name="Okamoto M."/>
            <person name="Kumagai M."/>
            <person name="Kanamori H."/>
            <person name="Takamatsu D."/>
        </authorList>
    </citation>
    <scope>NUCLEOTIDE SEQUENCE [LARGE SCALE GENOMIC DNA]</scope>
    <source>
        <strain evidence="2 3">J41TS12</strain>
    </source>
</reference>
<dbReference type="RefSeq" id="WP_212938682.1">
    <property type="nucleotide sequence ID" value="NZ_BORR01000003.1"/>
</dbReference>
<keyword evidence="3" id="KW-1185">Reference proteome</keyword>
<evidence type="ECO:0000259" key="1">
    <source>
        <dbReference type="Pfam" id="PF01869"/>
    </source>
</evidence>
<sequence length="326" mass="35709">MSEKRDGTVIGIDGGGTHTRVMIADLSGRVLSYIQSGSSSIYKDLRAKENMQQAMEEALERARVNPAEVKMLAAGVAGLDTESDYEWVQPLTSLNGLACPRKHVNDAVVAHYGAFLAEPGIVSISGTGSIIYARTETGREIKNYDLHHYAASAARSLAMEATFELLAGNSDDSDSDLTRDILHFWKASNVQELSLLALHGFIKEPLERNRKFAELAPFVTKAAMQHSRLAQLVCDRAIRQIAVGTELLAAYFSEPEVNVTFMGSVAQSDYFQQQLFAAMARGNNKKYRLVHPGFTPVAGAVLLAYRELGIEITPQILRNLSDTCKV</sequence>
<proteinExistence type="predicted"/>